<reference evidence="13 14" key="1">
    <citation type="submission" date="2019-08" db="EMBL/GenBank/DDBJ databases">
        <title>Microbe sample from Colwellia echini.</title>
        <authorList>
            <person name="Christiansen L."/>
            <person name="Pathiraja D."/>
            <person name="Schultz-Johansen M."/>
            <person name="Choi I.-G."/>
            <person name="Stougaard P."/>
        </authorList>
    </citation>
    <scope>NUCLEOTIDE SEQUENCE [LARGE SCALE GENOMIC DNA]</scope>
    <source>
        <strain evidence="13 14">A3</strain>
    </source>
</reference>
<keyword evidence="6 9" id="KW-0479">Metal-binding</keyword>
<organism evidence="13 14">
    <name type="scientific">Colwellia echini</name>
    <dbReference type="NCBI Taxonomy" id="1982103"/>
    <lineage>
        <taxon>Bacteria</taxon>
        <taxon>Pseudomonadati</taxon>
        <taxon>Pseudomonadota</taxon>
        <taxon>Gammaproteobacteria</taxon>
        <taxon>Alteromonadales</taxon>
        <taxon>Colwelliaceae</taxon>
        <taxon>Colwellia</taxon>
    </lineage>
</organism>
<dbReference type="Pfam" id="PF24947">
    <property type="entry name" value="PGM1_C_vert_fung"/>
    <property type="match status" value="1"/>
</dbReference>
<keyword evidence="5" id="KW-0597">Phosphoprotein</keyword>
<keyword evidence="7 9" id="KW-0460">Magnesium</keyword>
<dbReference type="InterPro" id="IPR036900">
    <property type="entry name" value="A-D-PHexomutase_C_sf"/>
</dbReference>
<evidence type="ECO:0000256" key="4">
    <source>
        <dbReference type="ARBA" id="ARBA00012728"/>
    </source>
</evidence>
<dbReference type="Proteomes" id="UP000815846">
    <property type="component" value="Unassembled WGS sequence"/>
</dbReference>
<dbReference type="Gene3D" id="3.40.120.10">
    <property type="entry name" value="Alpha-D-Glucose-1,6-Bisphosphate, subunit A, domain 3"/>
    <property type="match status" value="3"/>
</dbReference>
<dbReference type="Gene3D" id="3.30.310.50">
    <property type="entry name" value="Alpha-D-phosphohexomutase, C-terminal domain"/>
    <property type="match status" value="1"/>
</dbReference>
<dbReference type="InterPro" id="IPR016055">
    <property type="entry name" value="A-D-PHexomutase_a/b/a-I/II/III"/>
</dbReference>
<dbReference type="InterPro" id="IPR005846">
    <property type="entry name" value="A-D-PHexomutase_a/b/a-III"/>
</dbReference>
<evidence type="ECO:0000256" key="5">
    <source>
        <dbReference type="ARBA" id="ARBA00022553"/>
    </source>
</evidence>
<evidence type="ECO:0000256" key="8">
    <source>
        <dbReference type="ARBA" id="ARBA00023235"/>
    </source>
</evidence>
<dbReference type="GO" id="GO:0004614">
    <property type="term" value="F:phosphoglucomutase activity"/>
    <property type="evidence" value="ECO:0007669"/>
    <property type="project" value="UniProtKB-EC"/>
</dbReference>
<dbReference type="InterPro" id="IPR005841">
    <property type="entry name" value="Alpha-D-phosphohexomutase_SF"/>
</dbReference>
<dbReference type="PANTHER" id="PTHR22573:SF2">
    <property type="entry name" value="PHOSPHOGLUCOMUTASE"/>
    <property type="match status" value="1"/>
</dbReference>
<dbReference type="PROSITE" id="PS00710">
    <property type="entry name" value="PGM_PMM"/>
    <property type="match status" value="1"/>
</dbReference>
<feature type="domain" description="Alpha-D-phosphohexomutase alpha/beta/alpha" evidence="12">
    <location>
        <begin position="304"/>
        <end position="414"/>
    </location>
</feature>
<dbReference type="EC" id="5.4.2.2" evidence="4"/>
<dbReference type="RefSeq" id="WP_101345530.1">
    <property type="nucleotide sequence ID" value="NZ_PJAI02000006.1"/>
</dbReference>
<keyword evidence="8 13" id="KW-0413">Isomerase</keyword>
<evidence type="ECO:0000259" key="10">
    <source>
        <dbReference type="Pfam" id="PF02878"/>
    </source>
</evidence>
<dbReference type="InterPro" id="IPR016066">
    <property type="entry name" value="A-D-PHexomutase_CS"/>
</dbReference>
<evidence type="ECO:0000256" key="9">
    <source>
        <dbReference type="RuleBase" id="RU004326"/>
    </source>
</evidence>
<dbReference type="Pfam" id="PF02879">
    <property type="entry name" value="PGM_PMM_II"/>
    <property type="match status" value="1"/>
</dbReference>
<dbReference type="SUPFAM" id="SSF55957">
    <property type="entry name" value="Phosphoglucomutase, C-terminal domain"/>
    <property type="match status" value="1"/>
</dbReference>
<evidence type="ECO:0000256" key="1">
    <source>
        <dbReference type="ARBA" id="ARBA00000443"/>
    </source>
</evidence>
<proteinExistence type="inferred from homology"/>
<dbReference type="PANTHER" id="PTHR22573">
    <property type="entry name" value="PHOSPHOHEXOMUTASE FAMILY MEMBER"/>
    <property type="match status" value="1"/>
</dbReference>
<evidence type="ECO:0000259" key="11">
    <source>
        <dbReference type="Pfam" id="PF02879"/>
    </source>
</evidence>
<dbReference type="InterPro" id="IPR005845">
    <property type="entry name" value="A-D-PHexomutase_a/b/a-II"/>
</dbReference>
<evidence type="ECO:0000256" key="2">
    <source>
        <dbReference type="ARBA" id="ARBA00001946"/>
    </source>
</evidence>
<gene>
    <name evidence="13" type="ORF">CWS31_007545</name>
</gene>
<dbReference type="InterPro" id="IPR005844">
    <property type="entry name" value="A-D-PHexomutase_a/b/a-I"/>
</dbReference>
<dbReference type="SUPFAM" id="SSF53738">
    <property type="entry name" value="Phosphoglucomutase, first 3 domains"/>
    <property type="match status" value="3"/>
</dbReference>
<evidence type="ECO:0000313" key="14">
    <source>
        <dbReference type="Proteomes" id="UP000815846"/>
    </source>
</evidence>
<comment type="similarity">
    <text evidence="3 9">Belongs to the phosphohexose mutase family.</text>
</comment>
<dbReference type="Pfam" id="PF02880">
    <property type="entry name" value="PGM_PMM_III"/>
    <property type="match status" value="1"/>
</dbReference>
<keyword evidence="14" id="KW-1185">Reference proteome</keyword>
<dbReference type="Pfam" id="PF02878">
    <property type="entry name" value="PGM_PMM_I"/>
    <property type="match status" value="1"/>
</dbReference>
<evidence type="ECO:0000256" key="3">
    <source>
        <dbReference type="ARBA" id="ARBA00010231"/>
    </source>
</evidence>
<name>A0ABY3MYN4_9GAMM</name>
<accession>A0ABY3MYN4</accession>
<dbReference type="PRINTS" id="PR00509">
    <property type="entry name" value="PGMPMM"/>
</dbReference>
<comment type="catalytic activity">
    <reaction evidence="1">
        <text>alpha-D-glucose 1-phosphate = alpha-D-glucose 6-phosphate</text>
        <dbReference type="Rhea" id="RHEA:23536"/>
        <dbReference type="ChEBI" id="CHEBI:58225"/>
        <dbReference type="ChEBI" id="CHEBI:58601"/>
        <dbReference type="EC" id="5.4.2.2"/>
    </reaction>
</comment>
<comment type="cofactor">
    <cofactor evidence="2">
        <name>Mg(2+)</name>
        <dbReference type="ChEBI" id="CHEBI:18420"/>
    </cofactor>
</comment>
<feature type="domain" description="Alpha-D-phosphohexomutase alpha/beta/alpha" evidence="11">
    <location>
        <begin position="190"/>
        <end position="293"/>
    </location>
</feature>
<comment type="caution">
    <text evidence="13">The sequence shown here is derived from an EMBL/GenBank/DDBJ whole genome shotgun (WGS) entry which is preliminary data.</text>
</comment>
<evidence type="ECO:0000313" key="13">
    <source>
        <dbReference type="EMBL" id="TYK66112.1"/>
    </source>
</evidence>
<dbReference type="EMBL" id="PJAI02000006">
    <property type="protein sequence ID" value="TYK66112.1"/>
    <property type="molecule type" value="Genomic_DNA"/>
</dbReference>
<protein>
    <recommendedName>
        <fullName evidence="4">phosphoglucomutase (alpha-D-glucose-1,6-bisphosphate-dependent)</fullName>
        <ecNumber evidence="4">5.4.2.2</ecNumber>
    </recommendedName>
</protein>
<dbReference type="NCBIfam" id="NF005737">
    <property type="entry name" value="PRK07564.1-1"/>
    <property type="match status" value="1"/>
</dbReference>
<dbReference type="InterPro" id="IPR045244">
    <property type="entry name" value="PGM"/>
</dbReference>
<evidence type="ECO:0000256" key="6">
    <source>
        <dbReference type="ARBA" id="ARBA00022723"/>
    </source>
</evidence>
<evidence type="ECO:0000256" key="7">
    <source>
        <dbReference type="ARBA" id="ARBA00022842"/>
    </source>
</evidence>
<sequence length="550" mass="59699">MTTEKTNQPKKYKTRAFIDQKPGTSGLRKKVTQFQQVGYLENFVQAVFNTISPCQGKKLVLGGDGRYFNREAIQVIIRMAVANGFSHILVGQGGILSTPAASCVIRKNQACGGIILSASHNPGGPDEDFGIKFNAENGGPAPEKLTDAIFEETLSIENYLKFDSADIELDQLATIQLDQCQIDIIDPVSDYADLMESMFDFDAMKALVSSGDFRLCFDAMHAVNGPYAKEIIENRLGAPKGTVINSIPLTDFGGGHPDPNLVHAHELVDLLYGDDPLDFGAASDGDGDRNMVLGKNFFINPCDSLALLTANAHLIPAYADGIAGVARSMPTSRAVDRVAKAMNIPCYETPTGWKFFGNLLDAGKITLCGEESFGTGSSHVREKDGLWAVLFWLNLIAVKKQPVSEIVMNHWAQYGRDYFTRHDYEAVDSAAAKDMISQLKAKIPTLAGQVIAGATIESADDFEYIDPVDNSKTTAQGVRIYLTNGGRIVFRLSGTGTQGATLRVYLDTYQQNPELLAQETQQALSELITVAEAVAGIKSFTGREKPDVIT</sequence>
<feature type="domain" description="Alpha-D-phosphohexomutase alpha/beta/alpha" evidence="10">
    <location>
        <begin position="20"/>
        <end position="158"/>
    </location>
</feature>
<evidence type="ECO:0000259" key="12">
    <source>
        <dbReference type="Pfam" id="PF02880"/>
    </source>
</evidence>